<reference evidence="3 4" key="1">
    <citation type="journal article" date="2018" name="IMA Fungus">
        <title>IMA Genome-F 9: Draft genome sequence of Annulohypoxylon stygium, Aspergillus mulundensis, Berkeleyomyces basicola (syn. Thielaviopsis basicola), Ceratocystis smalleyi, two Cercospora beticola strains, Coleophoma cylindrospora, Fusarium fracticaudum, Phialophora cf. hyalina, and Morchella septimelata.</title>
        <authorList>
            <person name="Wingfield B.D."/>
            <person name="Bills G.F."/>
            <person name="Dong Y."/>
            <person name="Huang W."/>
            <person name="Nel W.J."/>
            <person name="Swalarsk-Parry B.S."/>
            <person name="Vaghefi N."/>
            <person name="Wilken P.M."/>
            <person name="An Z."/>
            <person name="de Beer Z.W."/>
            <person name="De Vos L."/>
            <person name="Chen L."/>
            <person name="Duong T.A."/>
            <person name="Gao Y."/>
            <person name="Hammerbacher A."/>
            <person name="Kikkert J.R."/>
            <person name="Li Y."/>
            <person name="Li H."/>
            <person name="Li K."/>
            <person name="Li Q."/>
            <person name="Liu X."/>
            <person name="Ma X."/>
            <person name="Naidoo K."/>
            <person name="Pethybridge S.J."/>
            <person name="Sun J."/>
            <person name="Steenkamp E.T."/>
            <person name="van der Nest M.A."/>
            <person name="van Wyk S."/>
            <person name="Wingfield M.J."/>
            <person name="Xiong C."/>
            <person name="Yue Q."/>
            <person name="Zhang X."/>
        </authorList>
    </citation>
    <scope>NUCLEOTIDE SEQUENCE [LARGE SCALE GENOMIC DNA]</scope>
    <source>
        <strain evidence="3 4">BP 5553</strain>
    </source>
</reference>
<dbReference type="SMART" id="SM00317">
    <property type="entry name" value="SET"/>
    <property type="match status" value="1"/>
</dbReference>
<dbReference type="STRING" id="2656787.A0A370TSN7"/>
<dbReference type="GeneID" id="43595741"/>
<dbReference type="Pfam" id="PF00856">
    <property type="entry name" value="SET"/>
    <property type="match status" value="1"/>
</dbReference>
<dbReference type="OrthoDB" id="265717at2759"/>
<organism evidence="3 4">
    <name type="scientific">Venustampulla echinocandica</name>
    <dbReference type="NCBI Taxonomy" id="2656787"/>
    <lineage>
        <taxon>Eukaryota</taxon>
        <taxon>Fungi</taxon>
        <taxon>Dikarya</taxon>
        <taxon>Ascomycota</taxon>
        <taxon>Pezizomycotina</taxon>
        <taxon>Leotiomycetes</taxon>
        <taxon>Helotiales</taxon>
        <taxon>Pleuroascaceae</taxon>
        <taxon>Venustampulla</taxon>
    </lineage>
</organism>
<protein>
    <recommendedName>
        <fullName evidence="2">SET domain-containing protein</fullName>
    </recommendedName>
</protein>
<dbReference type="Gene3D" id="2.170.270.10">
    <property type="entry name" value="SET domain"/>
    <property type="match status" value="1"/>
</dbReference>
<dbReference type="PANTHER" id="PTHR47332">
    <property type="entry name" value="SET DOMAIN-CONTAINING PROTEIN 5"/>
    <property type="match status" value="1"/>
</dbReference>
<feature type="domain" description="SET" evidence="2">
    <location>
        <begin position="73"/>
        <end position="212"/>
    </location>
</feature>
<keyword evidence="4" id="KW-1185">Reference proteome</keyword>
<dbReference type="SUPFAM" id="SSF82199">
    <property type="entry name" value="SET domain"/>
    <property type="match status" value="1"/>
</dbReference>
<dbReference type="InterPro" id="IPR046341">
    <property type="entry name" value="SET_dom_sf"/>
</dbReference>
<feature type="compositionally biased region" description="Acidic residues" evidence="1">
    <location>
        <begin position="283"/>
        <end position="295"/>
    </location>
</feature>
<dbReference type="CDD" id="cd20071">
    <property type="entry name" value="SET_SMYD"/>
    <property type="match status" value="1"/>
</dbReference>
<proteinExistence type="predicted"/>
<dbReference type="EMBL" id="NPIC01000002">
    <property type="protein sequence ID" value="RDL38552.1"/>
    <property type="molecule type" value="Genomic_DNA"/>
</dbReference>
<sequence>MDTPCAPIDFENHQLRAKPPSEPSEPSAESVKGLVGQLTDALVVVQGESMPSIVQATGSGEAEIESPDDPDDCGYEIRPTGTPLGDGMFATKNIKPGTVILSEPSLITLEVFKFQDHRMRERELAICLHRLSPTDKRHVESLDPSASILEIFDANAFWLQGKYMVRRLYREICKINHACKPNAVLHHKEDGAGEVHALHPISKGTQIHIHYLSLGVPKAQVEDKYGFACRCNACLGIETDSEALDALGEPDAPPYEPAASPDGQAVSPGDQATSPDDLSTSLDDPDDPDDPDAPDAPDAPPAILPVDVSSLLDSERESDFPGEEVPVYQIGEGAVYEAGRERKIKVL</sequence>
<evidence type="ECO:0000259" key="2">
    <source>
        <dbReference type="PROSITE" id="PS50280"/>
    </source>
</evidence>
<dbReference type="PANTHER" id="PTHR47332:SF6">
    <property type="entry name" value="SET DOMAIN-CONTAINING PROTEIN"/>
    <property type="match status" value="1"/>
</dbReference>
<dbReference type="InterPro" id="IPR001214">
    <property type="entry name" value="SET_dom"/>
</dbReference>
<evidence type="ECO:0000256" key="1">
    <source>
        <dbReference type="SAM" id="MobiDB-lite"/>
    </source>
</evidence>
<evidence type="ECO:0000313" key="4">
    <source>
        <dbReference type="Proteomes" id="UP000254866"/>
    </source>
</evidence>
<accession>A0A370TSN7</accession>
<dbReference type="AlphaFoldDB" id="A0A370TSN7"/>
<evidence type="ECO:0000313" key="3">
    <source>
        <dbReference type="EMBL" id="RDL38552.1"/>
    </source>
</evidence>
<feature type="compositionally biased region" description="Low complexity" evidence="1">
    <location>
        <begin position="272"/>
        <end position="282"/>
    </location>
</feature>
<dbReference type="InterPro" id="IPR053185">
    <property type="entry name" value="SET_domain_protein"/>
</dbReference>
<dbReference type="PROSITE" id="PS50280">
    <property type="entry name" value="SET"/>
    <property type="match status" value="1"/>
</dbReference>
<dbReference type="RefSeq" id="XP_031871208.1">
    <property type="nucleotide sequence ID" value="XM_032011515.1"/>
</dbReference>
<gene>
    <name evidence="3" type="ORF">BP5553_02892</name>
</gene>
<dbReference type="Proteomes" id="UP000254866">
    <property type="component" value="Unassembled WGS sequence"/>
</dbReference>
<name>A0A370TSN7_9HELO</name>
<comment type="caution">
    <text evidence="3">The sequence shown here is derived from an EMBL/GenBank/DDBJ whole genome shotgun (WGS) entry which is preliminary data.</text>
</comment>
<feature type="region of interest" description="Disordered" evidence="1">
    <location>
        <begin position="245"/>
        <end position="326"/>
    </location>
</feature>
<feature type="region of interest" description="Disordered" evidence="1">
    <location>
        <begin position="1"/>
        <end position="30"/>
    </location>
</feature>